<keyword evidence="2" id="KW-0732">Signal</keyword>
<evidence type="ECO:0008006" key="5">
    <source>
        <dbReference type="Google" id="ProtNLM"/>
    </source>
</evidence>
<gene>
    <name evidence="3" type="ORF">KCG34_04335</name>
</gene>
<feature type="region of interest" description="Disordered" evidence="1">
    <location>
        <begin position="80"/>
        <end position="111"/>
    </location>
</feature>
<dbReference type="AlphaFoldDB" id="A0A975G1R0"/>
<proteinExistence type="predicted"/>
<dbReference type="EMBL" id="CP073078">
    <property type="protein sequence ID" value="QUD89121.1"/>
    <property type="molecule type" value="Genomic_DNA"/>
</dbReference>
<dbReference type="KEGG" id="caul:KCG34_04335"/>
<keyword evidence="4" id="KW-1185">Reference proteome</keyword>
<feature type="chain" id="PRO_5036985243" description="Lipoprotein" evidence="2">
    <location>
        <begin position="27"/>
        <end position="111"/>
    </location>
</feature>
<reference evidence="3" key="1">
    <citation type="submission" date="2021-04" db="EMBL/GenBank/DDBJ databases">
        <title>The complete genome sequence of Caulobacter sp. S6.</title>
        <authorList>
            <person name="Tang Y."/>
            <person name="Ouyang W."/>
            <person name="Liu Q."/>
            <person name="Huang B."/>
            <person name="Guo Z."/>
            <person name="Lei P."/>
        </authorList>
    </citation>
    <scope>NUCLEOTIDE SEQUENCE</scope>
    <source>
        <strain evidence="3">S6</strain>
    </source>
</reference>
<dbReference type="RefSeq" id="WP_211939171.1">
    <property type="nucleotide sequence ID" value="NZ_CP073078.1"/>
</dbReference>
<evidence type="ECO:0000313" key="3">
    <source>
        <dbReference type="EMBL" id="QUD89121.1"/>
    </source>
</evidence>
<dbReference type="PROSITE" id="PS51257">
    <property type="entry name" value="PROKAR_LIPOPROTEIN"/>
    <property type="match status" value="1"/>
</dbReference>
<feature type="signal peptide" evidence="2">
    <location>
        <begin position="1"/>
        <end position="26"/>
    </location>
</feature>
<dbReference type="Proteomes" id="UP000676409">
    <property type="component" value="Chromosome"/>
</dbReference>
<name>A0A975G1R0_9CAUL</name>
<accession>A0A975G1R0</accession>
<sequence>MNMQKKMVLVAMGLAMACGAATGASAETRWDRDHPRQHQVLTRVAHQEHRITRERREGEIGARKAHRLRAADVRILRQERRDARMHGGHITRAEQHHLNRAENRVSRHIGA</sequence>
<organism evidence="3 4">
    <name type="scientific">Phenylobacterium montanum</name>
    <dbReference type="NCBI Taxonomy" id="2823693"/>
    <lineage>
        <taxon>Bacteria</taxon>
        <taxon>Pseudomonadati</taxon>
        <taxon>Pseudomonadota</taxon>
        <taxon>Alphaproteobacteria</taxon>
        <taxon>Caulobacterales</taxon>
        <taxon>Caulobacteraceae</taxon>
        <taxon>Phenylobacterium</taxon>
    </lineage>
</organism>
<evidence type="ECO:0000313" key="4">
    <source>
        <dbReference type="Proteomes" id="UP000676409"/>
    </source>
</evidence>
<protein>
    <recommendedName>
        <fullName evidence="5">Lipoprotein</fullName>
    </recommendedName>
</protein>
<evidence type="ECO:0000256" key="2">
    <source>
        <dbReference type="SAM" id="SignalP"/>
    </source>
</evidence>
<feature type="compositionally biased region" description="Basic and acidic residues" evidence="1">
    <location>
        <begin position="80"/>
        <end position="105"/>
    </location>
</feature>
<evidence type="ECO:0000256" key="1">
    <source>
        <dbReference type="SAM" id="MobiDB-lite"/>
    </source>
</evidence>